<evidence type="ECO:0000259" key="7">
    <source>
        <dbReference type="Pfam" id="PF12849"/>
    </source>
</evidence>
<dbReference type="PANTHER" id="PTHR42996:SF1">
    <property type="entry name" value="PHOSPHATE-BINDING PROTEIN PSTS"/>
    <property type="match status" value="1"/>
</dbReference>
<evidence type="ECO:0000313" key="8">
    <source>
        <dbReference type="EMBL" id="XAN06722.1"/>
    </source>
</evidence>
<name>A0ABZ3FPD5_9ACTN</name>
<keyword evidence="6" id="KW-0732">Signal</keyword>
<dbReference type="SUPFAM" id="SSF53850">
    <property type="entry name" value="Periplasmic binding protein-like II"/>
    <property type="match status" value="1"/>
</dbReference>
<dbReference type="Proteomes" id="UP001442841">
    <property type="component" value="Chromosome"/>
</dbReference>
<evidence type="ECO:0000256" key="5">
    <source>
        <dbReference type="SAM" id="MobiDB-lite"/>
    </source>
</evidence>
<evidence type="ECO:0000256" key="6">
    <source>
        <dbReference type="SAM" id="SignalP"/>
    </source>
</evidence>
<feature type="signal peptide" evidence="6">
    <location>
        <begin position="1"/>
        <end position="23"/>
    </location>
</feature>
<feature type="domain" description="PBP" evidence="7">
    <location>
        <begin position="39"/>
        <end position="338"/>
    </location>
</feature>
<evidence type="ECO:0000313" key="9">
    <source>
        <dbReference type="Proteomes" id="UP001442841"/>
    </source>
</evidence>
<proteinExistence type="inferred from homology"/>
<sequence>MKILPVGASLVAAFALAVSGCAANETPTTPAGQGTSGSGSTQAALQGQLQGTGASSMQAAQEAWIAKYKAEQPGVTVNYAPEGSGAGRTAFINGGAGFAGSDRALKDDEMGAGKFAKCTPESNAMNLPVYVSPIAIIFNVEGVDELKLDAATVAGIFKGEIKNWNDPKIAALNEGVNLPSGTITPVHRSDNSGTTENFTDTLSKAAPEVWTEKASGDWPGAFGGEAAKGTSGVVAAVKNGNGTIGYADESQTEGMKVAQYAQKADGEFVGPTADAAAQVVEASPKVEGRGDNDQALNLDRTAAGYPFVLVAYAIVCEDYKDDKEAELVKSYIGYIASEQGQKDAEESAGSAPLSSAMAGKVKTSVDSIK</sequence>
<evidence type="ECO:0000256" key="3">
    <source>
        <dbReference type="ARBA" id="ARBA00022592"/>
    </source>
</evidence>
<dbReference type="Pfam" id="PF12849">
    <property type="entry name" value="PBP_like_2"/>
    <property type="match status" value="1"/>
</dbReference>
<evidence type="ECO:0000256" key="4">
    <source>
        <dbReference type="PIRNR" id="PIRNR002756"/>
    </source>
</evidence>
<dbReference type="NCBIfam" id="TIGR00975">
    <property type="entry name" value="3a0107s03"/>
    <property type="match status" value="1"/>
</dbReference>
<dbReference type="Gene3D" id="3.40.190.10">
    <property type="entry name" value="Periplasmic binding protein-like II"/>
    <property type="match status" value="2"/>
</dbReference>
<dbReference type="PIRSF" id="PIRSF002756">
    <property type="entry name" value="PstS"/>
    <property type="match status" value="1"/>
</dbReference>
<feature type="chain" id="PRO_5045349371" description="Phosphate-binding protein" evidence="6">
    <location>
        <begin position="24"/>
        <end position="369"/>
    </location>
</feature>
<gene>
    <name evidence="8" type="primary">pstS</name>
    <name evidence="8" type="ORF">AADG42_05165</name>
</gene>
<dbReference type="InterPro" id="IPR005673">
    <property type="entry name" value="ABC_phos-bd_PstS"/>
</dbReference>
<evidence type="ECO:0000256" key="2">
    <source>
        <dbReference type="ARBA" id="ARBA00022448"/>
    </source>
</evidence>
<dbReference type="InterPro" id="IPR050962">
    <property type="entry name" value="Phosphate-bind_PstS"/>
</dbReference>
<organism evidence="8 9">
    <name type="scientific">Ammonicoccus fulvus</name>
    <dbReference type="NCBI Taxonomy" id="3138240"/>
    <lineage>
        <taxon>Bacteria</taxon>
        <taxon>Bacillati</taxon>
        <taxon>Actinomycetota</taxon>
        <taxon>Actinomycetes</taxon>
        <taxon>Propionibacteriales</taxon>
        <taxon>Propionibacteriaceae</taxon>
        <taxon>Ammonicoccus</taxon>
    </lineage>
</organism>
<keyword evidence="3 4" id="KW-0592">Phosphate transport</keyword>
<accession>A0ABZ3FPD5</accession>
<protein>
    <recommendedName>
        <fullName evidence="4">Phosphate-binding protein</fullName>
    </recommendedName>
</protein>
<feature type="region of interest" description="Disordered" evidence="5">
    <location>
        <begin position="26"/>
        <end position="50"/>
    </location>
</feature>
<comment type="similarity">
    <text evidence="1 4">Belongs to the PstS family.</text>
</comment>
<dbReference type="CDD" id="cd13565">
    <property type="entry name" value="PBP2_PstS"/>
    <property type="match status" value="1"/>
</dbReference>
<dbReference type="RefSeq" id="WP_425308151.1">
    <property type="nucleotide sequence ID" value="NZ_CP154795.1"/>
</dbReference>
<keyword evidence="2 4" id="KW-0813">Transport</keyword>
<dbReference type="InterPro" id="IPR024370">
    <property type="entry name" value="PBP_domain"/>
</dbReference>
<feature type="region of interest" description="Disordered" evidence="5">
    <location>
        <begin position="339"/>
        <end position="369"/>
    </location>
</feature>
<reference evidence="8 9" key="1">
    <citation type="submission" date="2024-04" db="EMBL/GenBank/DDBJ databases">
        <title>Isolation of an actinomycete strain from pig manure.</title>
        <authorList>
            <person name="Gong T."/>
            <person name="Yu Z."/>
            <person name="An M."/>
            <person name="Wei C."/>
            <person name="Yang W."/>
            <person name="Liu L."/>
        </authorList>
    </citation>
    <scope>NUCLEOTIDE SEQUENCE [LARGE SCALE GENOMIC DNA]</scope>
    <source>
        <strain evidence="8 9">ZF39</strain>
    </source>
</reference>
<evidence type="ECO:0000256" key="1">
    <source>
        <dbReference type="ARBA" id="ARBA00008725"/>
    </source>
</evidence>
<dbReference type="PANTHER" id="PTHR42996">
    <property type="entry name" value="PHOSPHATE-BINDING PROTEIN PSTS"/>
    <property type="match status" value="1"/>
</dbReference>
<dbReference type="EMBL" id="CP154795">
    <property type="protein sequence ID" value="XAN06722.1"/>
    <property type="molecule type" value="Genomic_DNA"/>
</dbReference>
<keyword evidence="9" id="KW-1185">Reference proteome</keyword>
<dbReference type="PROSITE" id="PS51257">
    <property type="entry name" value="PROKAR_LIPOPROTEIN"/>
    <property type="match status" value="1"/>
</dbReference>